<sequence>MNKREIKNLVNRLSDLIDKCENDFEVMIFNPDATFDLLYESHSALSKVLKKEVTDD</sequence>
<comment type="caution">
    <text evidence="1">The sequence shown here is derived from an EMBL/GenBank/DDBJ whole genome shotgun (WGS) entry which is preliminary data.</text>
</comment>
<dbReference type="RefSeq" id="WP_172453886.1">
    <property type="nucleotide sequence ID" value="NZ_CP066073.1"/>
</dbReference>
<reference evidence="1 3" key="1">
    <citation type="submission" date="2023-07" db="EMBL/GenBank/DDBJ databases">
        <title>Genomic Encyclopedia of Type Strains, Phase IV (KMG-IV): sequencing the most valuable type-strain genomes for metagenomic binning, comparative biology and taxonomic classification.</title>
        <authorList>
            <person name="Goeker M."/>
        </authorList>
    </citation>
    <scope>NUCLEOTIDE SEQUENCE [LARGE SCALE GENOMIC DNA]</scope>
    <source>
        <strain evidence="1 3">DSM 23147</strain>
    </source>
</reference>
<keyword evidence="3" id="KW-1185">Reference proteome</keyword>
<evidence type="ECO:0008006" key="4">
    <source>
        <dbReference type="Google" id="ProtNLM"/>
    </source>
</evidence>
<dbReference type="EMBL" id="JAUSTL010000009">
    <property type="protein sequence ID" value="MDQ0263048.1"/>
    <property type="molecule type" value="Genomic_DNA"/>
</dbReference>
<evidence type="ECO:0000313" key="3">
    <source>
        <dbReference type="Proteomes" id="UP001237071"/>
    </source>
</evidence>
<protein>
    <recommendedName>
        <fullName evidence="4">Phage protein</fullName>
    </recommendedName>
</protein>
<evidence type="ECO:0000313" key="2">
    <source>
        <dbReference type="EMBL" id="MDQ0263048.1"/>
    </source>
</evidence>
<proteinExistence type="predicted"/>
<dbReference type="EMBL" id="JAUSTL010000006">
    <property type="protein sequence ID" value="MDQ0262751.1"/>
    <property type="molecule type" value="Genomic_DNA"/>
</dbReference>
<accession>A0ABU0A639</accession>
<name>A0ABU0A639_STRDY</name>
<organism evidence="1 3">
    <name type="scientific">Streptococcus dysgalactiae</name>
    <dbReference type="NCBI Taxonomy" id="1334"/>
    <lineage>
        <taxon>Bacteria</taxon>
        <taxon>Bacillati</taxon>
        <taxon>Bacillota</taxon>
        <taxon>Bacilli</taxon>
        <taxon>Lactobacillales</taxon>
        <taxon>Streptococcaceae</taxon>
        <taxon>Streptococcus</taxon>
    </lineage>
</organism>
<gene>
    <name evidence="1" type="ORF">J2S26_000826</name>
    <name evidence="2" type="ORF">J2S26_001125</name>
</gene>
<dbReference type="Proteomes" id="UP001237071">
    <property type="component" value="Unassembled WGS sequence"/>
</dbReference>
<evidence type="ECO:0000313" key="1">
    <source>
        <dbReference type="EMBL" id="MDQ0262751.1"/>
    </source>
</evidence>